<reference evidence="1" key="1">
    <citation type="journal article" date="2014" name="Front. Microbiol.">
        <title>High frequency of phylogenetically diverse reductive dehalogenase-homologous genes in deep subseafloor sedimentary metagenomes.</title>
        <authorList>
            <person name="Kawai M."/>
            <person name="Futagami T."/>
            <person name="Toyoda A."/>
            <person name="Takaki Y."/>
            <person name="Nishi S."/>
            <person name="Hori S."/>
            <person name="Arai W."/>
            <person name="Tsubouchi T."/>
            <person name="Morono Y."/>
            <person name="Uchiyama I."/>
            <person name="Ito T."/>
            <person name="Fujiyama A."/>
            <person name="Inagaki F."/>
            <person name="Takami H."/>
        </authorList>
    </citation>
    <scope>NUCLEOTIDE SEQUENCE</scope>
    <source>
        <strain evidence="1">Expedition CK06-06</strain>
    </source>
</reference>
<accession>X1QPF9</accession>
<feature type="non-terminal residue" evidence="1">
    <location>
        <position position="1"/>
    </location>
</feature>
<sequence>RPSDTKGQIEDLTKEFFADAHMSVDDAQARFVDIIKQAQ</sequence>
<comment type="caution">
    <text evidence="1">The sequence shown here is derived from an EMBL/GenBank/DDBJ whole genome shotgun (WGS) entry which is preliminary data.</text>
</comment>
<dbReference type="AlphaFoldDB" id="X1QPF9"/>
<protein>
    <submittedName>
        <fullName evidence="1">Uncharacterized protein</fullName>
    </submittedName>
</protein>
<dbReference type="EMBL" id="BARV01040318">
    <property type="protein sequence ID" value="GAI52860.1"/>
    <property type="molecule type" value="Genomic_DNA"/>
</dbReference>
<organism evidence="1">
    <name type="scientific">marine sediment metagenome</name>
    <dbReference type="NCBI Taxonomy" id="412755"/>
    <lineage>
        <taxon>unclassified sequences</taxon>
        <taxon>metagenomes</taxon>
        <taxon>ecological metagenomes</taxon>
    </lineage>
</organism>
<evidence type="ECO:0000313" key="1">
    <source>
        <dbReference type="EMBL" id="GAI52860.1"/>
    </source>
</evidence>
<name>X1QPF9_9ZZZZ</name>
<gene>
    <name evidence="1" type="ORF">S06H3_61471</name>
</gene>
<proteinExistence type="predicted"/>